<dbReference type="PaxDb" id="4097-A0A1S4BDX5"/>
<evidence type="ECO:0000313" key="1">
    <source>
        <dbReference type="RefSeq" id="XP_016487130.1"/>
    </source>
</evidence>
<gene>
    <name evidence="1" type="primary">LOC107807288</name>
</gene>
<dbReference type="OMA" id="RHNIRRC"/>
<reference evidence="1" key="1">
    <citation type="submission" date="2025-08" db="UniProtKB">
        <authorList>
            <consortium name="RefSeq"/>
        </authorList>
    </citation>
    <scope>IDENTIFICATION</scope>
</reference>
<dbReference type="STRING" id="4097.A0A1S4BDX5"/>
<dbReference type="OrthoDB" id="1298016at2759"/>
<protein>
    <submittedName>
        <fullName evidence="1">Uncharacterized protein</fullName>
    </submittedName>
</protein>
<proteinExistence type="predicted"/>
<dbReference type="AlphaFoldDB" id="A0A1S4BDX5"/>
<dbReference type="RefSeq" id="XP_016487130.1">
    <property type="nucleotide sequence ID" value="XM_016631644.1"/>
</dbReference>
<dbReference type="KEGG" id="nta:107807288"/>
<sequence length="179" mass="20480">MTCGYCSSPRHNIRRCPIVKGKHNLSYEETSQSLEVIHMTAPQDSQDSEFVFIHVPGLNISYQYSSHSSQHESDSTFQSEANTQFYDVDKIGCESDPTLMPKVISEANTRLKQRQLLQNPTGTRKINFMGDENDLYLPSDLSYSPRKITWEGKSAMTSNQLVEKKERRITKLKAKRAML</sequence>
<organism evidence="1">
    <name type="scientific">Nicotiana tabacum</name>
    <name type="common">Common tobacco</name>
    <dbReference type="NCBI Taxonomy" id="4097"/>
    <lineage>
        <taxon>Eukaryota</taxon>
        <taxon>Viridiplantae</taxon>
        <taxon>Streptophyta</taxon>
        <taxon>Embryophyta</taxon>
        <taxon>Tracheophyta</taxon>
        <taxon>Spermatophyta</taxon>
        <taxon>Magnoliopsida</taxon>
        <taxon>eudicotyledons</taxon>
        <taxon>Gunneridae</taxon>
        <taxon>Pentapetalae</taxon>
        <taxon>asterids</taxon>
        <taxon>lamiids</taxon>
        <taxon>Solanales</taxon>
        <taxon>Solanaceae</taxon>
        <taxon>Nicotianoideae</taxon>
        <taxon>Nicotianeae</taxon>
        <taxon>Nicotiana</taxon>
    </lineage>
</organism>
<accession>A0A1S4BDX5</accession>
<name>A0A1S4BDX5_TOBAC</name>